<dbReference type="PROSITE" id="PS51257">
    <property type="entry name" value="PROKAR_LIPOPROTEIN"/>
    <property type="match status" value="1"/>
</dbReference>
<organism evidence="1 2">
    <name type="scientific">Actinomarinicola tropica</name>
    <dbReference type="NCBI Taxonomy" id="2789776"/>
    <lineage>
        <taxon>Bacteria</taxon>
        <taxon>Bacillati</taxon>
        <taxon>Actinomycetota</taxon>
        <taxon>Acidimicrobiia</taxon>
        <taxon>Acidimicrobiales</taxon>
        <taxon>Iamiaceae</taxon>
        <taxon>Actinomarinicola</taxon>
    </lineage>
</organism>
<sequence length="195" mass="20088">MRGSVGRWRGGASAVGAVVLALAVSACVGVTDREDFDALVDARGGGVSSDLALDAIAAVETRVGTDDLEMTSLSINPGNRSVVLTVRDPAARQNLDRYVYRARGGLGEAEPVQVSARDDLDAQSFRSSELTALDDVEGLADAAVAALDLEQASVESIVATVVQGEANLIVAVDSARARGSARFRGDGSLVEASRS</sequence>
<dbReference type="EMBL" id="CP045851">
    <property type="protein sequence ID" value="QGG96488.1"/>
    <property type="molecule type" value="Genomic_DNA"/>
</dbReference>
<dbReference type="AlphaFoldDB" id="A0A5Q2RHZ3"/>
<dbReference type="RefSeq" id="WP_153760592.1">
    <property type="nucleotide sequence ID" value="NZ_CP045851.1"/>
</dbReference>
<accession>A0A5Q2RHZ3</accession>
<dbReference type="KEGG" id="atq:GH723_16025"/>
<name>A0A5Q2RHZ3_9ACTN</name>
<dbReference type="Proteomes" id="UP000334019">
    <property type="component" value="Chromosome"/>
</dbReference>
<evidence type="ECO:0000313" key="1">
    <source>
        <dbReference type="EMBL" id="QGG96488.1"/>
    </source>
</evidence>
<gene>
    <name evidence="1" type="ORF">GH723_16025</name>
</gene>
<protein>
    <submittedName>
        <fullName evidence="1">Uncharacterized protein</fullName>
    </submittedName>
</protein>
<evidence type="ECO:0000313" key="2">
    <source>
        <dbReference type="Proteomes" id="UP000334019"/>
    </source>
</evidence>
<keyword evidence="2" id="KW-1185">Reference proteome</keyword>
<reference evidence="1 2" key="1">
    <citation type="submission" date="2019-11" db="EMBL/GenBank/DDBJ databases">
        <authorList>
            <person name="He Y."/>
        </authorList>
    </citation>
    <scope>NUCLEOTIDE SEQUENCE [LARGE SCALE GENOMIC DNA]</scope>
    <source>
        <strain evidence="1 2">SCSIO 58843</strain>
    </source>
</reference>
<proteinExistence type="predicted"/>